<name>A0A0C9WKG4_9AGAR</name>
<reference evidence="2" key="2">
    <citation type="submission" date="2015-01" db="EMBL/GenBank/DDBJ databases">
        <title>Evolutionary Origins and Diversification of the Mycorrhizal Mutualists.</title>
        <authorList>
            <consortium name="DOE Joint Genome Institute"/>
            <consortium name="Mycorrhizal Genomics Consortium"/>
            <person name="Kohler A."/>
            <person name="Kuo A."/>
            <person name="Nagy L.G."/>
            <person name="Floudas D."/>
            <person name="Copeland A."/>
            <person name="Barry K.W."/>
            <person name="Cichocki N."/>
            <person name="Veneault-Fourrey C."/>
            <person name="LaButti K."/>
            <person name="Lindquist E.A."/>
            <person name="Lipzen A."/>
            <person name="Lundell T."/>
            <person name="Morin E."/>
            <person name="Murat C."/>
            <person name="Riley R."/>
            <person name="Ohm R."/>
            <person name="Sun H."/>
            <person name="Tunlid A."/>
            <person name="Henrissat B."/>
            <person name="Grigoriev I.V."/>
            <person name="Hibbett D.S."/>
            <person name="Martin F."/>
        </authorList>
    </citation>
    <scope>NUCLEOTIDE SEQUENCE [LARGE SCALE GENOMIC DNA]</scope>
    <source>
        <strain evidence="2">LaAM-08-1</strain>
    </source>
</reference>
<proteinExistence type="predicted"/>
<dbReference type="Proteomes" id="UP000054477">
    <property type="component" value="Unassembled WGS sequence"/>
</dbReference>
<evidence type="ECO:0000313" key="2">
    <source>
        <dbReference type="Proteomes" id="UP000054477"/>
    </source>
</evidence>
<sequence length="65" mass="7603">MHTVSLSQGARTVFGEAITFYTIEDQPIKWTMVVYNPLTDVNQPLDQIRRKWAAVSFMHWTYPQS</sequence>
<accession>A0A0C9WKG4</accession>
<dbReference type="HOGENOM" id="CLU_2850028_0_0_1"/>
<dbReference type="EMBL" id="KN839764">
    <property type="protein sequence ID" value="KIJ89415.1"/>
    <property type="molecule type" value="Genomic_DNA"/>
</dbReference>
<keyword evidence="2" id="KW-1185">Reference proteome</keyword>
<dbReference type="AlphaFoldDB" id="A0A0C9WKG4"/>
<reference evidence="1 2" key="1">
    <citation type="submission" date="2014-04" db="EMBL/GenBank/DDBJ databases">
        <authorList>
            <consortium name="DOE Joint Genome Institute"/>
            <person name="Kuo A."/>
            <person name="Kohler A."/>
            <person name="Nagy L.G."/>
            <person name="Floudas D."/>
            <person name="Copeland A."/>
            <person name="Barry K.W."/>
            <person name="Cichocki N."/>
            <person name="Veneault-Fourrey C."/>
            <person name="LaButti K."/>
            <person name="Lindquist E.A."/>
            <person name="Lipzen A."/>
            <person name="Lundell T."/>
            <person name="Morin E."/>
            <person name="Murat C."/>
            <person name="Sun H."/>
            <person name="Tunlid A."/>
            <person name="Henrissat B."/>
            <person name="Grigoriev I.V."/>
            <person name="Hibbett D.S."/>
            <person name="Martin F."/>
            <person name="Nordberg H.P."/>
            <person name="Cantor M.N."/>
            <person name="Hua S.X."/>
        </authorList>
    </citation>
    <scope>NUCLEOTIDE SEQUENCE [LARGE SCALE GENOMIC DNA]</scope>
    <source>
        <strain evidence="1 2">LaAM-08-1</strain>
    </source>
</reference>
<organism evidence="1 2">
    <name type="scientific">Laccaria amethystina LaAM-08-1</name>
    <dbReference type="NCBI Taxonomy" id="1095629"/>
    <lineage>
        <taxon>Eukaryota</taxon>
        <taxon>Fungi</taxon>
        <taxon>Dikarya</taxon>
        <taxon>Basidiomycota</taxon>
        <taxon>Agaricomycotina</taxon>
        <taxon>Agaricomycetes</taxon>
        <taxon>Agaricomycetidae</taxon>
        <taxon>Agaricales</taxon>
        <taxon>Agaricineae</taxon>
        <taxon>Hydnangiaceae</taxon>
        <taxon>Laccaria</taxon>
    </lineage>
</organism>
<protein>
    <submittedName>
        <fullName evidence="1">Uncharacterized protein</fullName>
    </submittedName>
</protein>
<gene>
    <name evidence="1" type="ORF">K443DRAFT_16153</name>
</gene>
<evidence type="ECO:0000313" key="1">
    <source>
        <dbReference type="EMBL" id="KIJ89415.1"/>
    </source>
</evidence>